<dbReference type="PANTHER" id="PTHR19384">
    <property type="entry name" value="NITRIC OXIDE SYNTHASE-RELATED"/>
    <property type="match status" value="1"/>
</dbReference>
<dbReference type="InterPro" id="IPR001709">
    <property type="entry name" value="Flavoprot_Pyr_Nucl_cyt_Rdtase"/>
</dbReference>
<comment type="cofactor">
    <cofactor evidence="2">
        <name>FAD</name>
        <dbReference type="ChEBI" id="CHEBI:57692"/>
    </cofactor>
</comment>
<dbReference type="PROSITE" id="PS50902">
    <property type="entry name" value="FLAVODOXIN_LIKE"/>
    <property type="match status" value="1"/>
</dbReference>
<dbReference type="SUPFAM" id="SSF52343">
    <property type="entry name" value="Ferredoxin reductase-like, C-terminal NADP-linked domain"/>
    <property type="match status" value="1"/>
</dbReference>
<dbReference type="InterPro" id="IPR017938">
    <property type="entry name" value="Riboflavin_synthase-like_b-brl"/>
</dbReference>
<dbReference type="Pfam" id="PF00258">
    <property type="entry name" value="Flavodoxin_1"/>
    <property type="match status" value="1"/>
</dbReference>
<keyword evidence="4" id="KW-0288">FMN</keyword>
<dbReference type="WBParaSite" id="GPLIN_000098400">
    <property type="protein sequence ID" value="GPLIN_000098400"/>
    <property type="gene ID" value="GPLIN_000098400"/>
</dbReference>
<dbReference type="InterPro" id="IPR029039">
    <property type="entry name" value="Flavoprotein-like_sf"/>
</dbReference>
<dbReference type="PRINTS" id="PR00371">
    <property type="entry name" value="FPNCR"/>
</dbReference>
<dbReference type="InterPro" id="IPR001094">
    <property type="entry name" value="Flavdoxin-like"/>
</dbReference>
<dbReference type="GO" id="GO:0016491">
    <property type="term" value="F:oxidoreductase activity"/>
    <property type="evidence" value="ECO:0007669"/>
    <property type="project" value="UniProtKB-KW"/>
</dbReference>
<dbReference type="GO" id="GO:0010181">
    <property type="term" value="F:FMN binding"/>
    <property type="evidence" value="ECO:0007669"/>
    <property type="project" value="InterPro"/>
</dbReference>
<dbReference type="PROSITE" id="PS51384">
    <property type="entry name" value="FAD_FR"/>
    <property type="match status" value="1"/>
</dbReference>
<comment type="cofactor">
    <cofactor evidence="1">
        <name>FMN</name>
        <dbReference type="ChEBI" id="CHEBI:58210"/>
    </cofactor>
</comment>
<keyword evidence="5" id="KW-0274">FAD</keyword>
<reference evidence="10" key="1">
    <citation type="submission" date="2014-05" db="EMBL/GenBank/DDBJ databases">
        <title>The genome and life-stage specific transcriptomes of Globodera pallida elucidate key aspects of plant parasitism by a cyst nematode.</title>
        <authorList>
            <person name="Cotton J.A."/>
            <person name="Lilley C.J."/>
            <person name="Jones L.M."/>
            <person name="Kikuchi T."/>
            <person name="Reid A.J."/>
            <person name="Thorpe P."/>
            <person name="Tsai I.J."/>
            <person name="Beasley H."/>
            <person name="Blok V."/>
            <person name="Cock P.J.A."/>
            <person name="Van den Akker S.E."/>
            <person name="Holroyd N."/>
            <person name="Hunt M."/>
            <person name="Mantelin S."/>
            <person name="Naghra H."/>
            <person name="Pain A."/>
            <person name="Palomares-Rius J.E."/>
            <person name="Zarowiecki M."/>
            <person name="Berriman M."/>
            <person name="Jones J.T."/>
            <person name="Urwin P.E."/>
        </authorList>
    </citation>
    <scope>NUCLEOTIDE SEQUENCE [LARGE SCALE GENOMIC DNA]</scope>
    <source>
        <strain evidence="10">Lindley</strain>
    </source>
</reference>
<dbReference type="Pfam" id="PF00667">
    <property type="entry name" value="FAD_binding_1"/>
    <property type="match status" value="1"/>
</dbReference>
<reference evidence="11" key="2">
    <citation type="submission" date="2016-06" db="UniProtKB">
        <authorList>
            <consortium name="WormBaseParasite"/>
        </authorList>
    </citation>
    <scope>IDENTIFICATION</scope>
</reference>
<dbReference type="InterPro" id="IPR008254">
    <property type="entry name" value="Flavodoxin/NO_synth"/>
</dbReference>
<dbReference type="Gene3D" id="2.40.30.10">
    <property type="entry name" value="Translation factors"/>
    <property type="match status" value="1"/>
</dbReference>
<keyword evidence="3" id="KW-0285">Flavoprotein</keyword>
<organism evidence="10 11">
    <name type="scientific">Globodera pallida</name>
    <name type="common">Potato cyst nematode worm</name>
    <name type="synonym">Heterodera pallida</name>
    <dbReference type="NCBI Taxonomy" id="36090"/>
    <lineage>
        <taxon>Eukaryota</taxon>
        <taxon>Metazoa</taxon>
        <taxon>Ecdysozoa</taxon>
        <taxon>Nematoda</taxon>
        <taxon>Chromadorea</taxon>
        <taxon>Rhabditida</taxon>
        <taxon>Tylenchina</taxon>
        <taxon>Tylenchomorpha</taxon>
        <taxon>Tylenchoidea</taxon>
        <taxon>Heteroderidae</taxon>
        <taxon>Heteroderinae</taxon>
        <taxon>Globodera</taxon>
    </lineage>
</organism>
<dbReference type="InterPro" id="IPR039261">
    <property type="entry name" value="FNR_nucleotide-bd"/>
</dbReference>
<dbReference type="AlphaFoldDB" id="A0A183BK54"/>
<name>A0A183BK54_GLOPA</name>
<dbReference type="GO" id="GO:0050660">
    <property type="term" value="F:flavin adenine dinucleotide binding"/>
    <property type="evidence" value="ECO:0007669"/>
    <property type="project" value="TreeGrafter"/>
</dbReference>
<feature type="domain" description="Flavodoxin-like" evidence="8">
    <location>
        <begin position="1"/>
        <end position="147"/>
    </location>
</feature>
<evidence type="ECO:0000256" key="2">
    <source>
        <dbReference type="ARBA" id="ARBA00001974"/>
    </source>
</evidence>
<dbReference type="InterPro" id="IPR003097">
    <property type="entry name" value="CysJ-like_FAD-binding"/>
</dbReference>
<evidence type="ECO:0000259" key="9">
    <source>
        <dbReference type="PROSITE" id="PS51384"/>
    </source>
</evidence>
<dbReference type="SUPFAM" id="SSF63380">
    <property type="entry name" value="Riboflavin synthase domain-like"/>
    <property type="match status" value="1"/>
</dbReference>
<dbReference type="GO" id="GO:0005829">
    <property type="term" value="C:cytosol"/>
    <property type="evidence" value="ECO:0007669"/>
    <property type="project" value="TreeGrafter"/>
</dbReference>
<protein>
    <submittedName>
        <fullName evidence="11">NADPH-dependent diflavin oxidoreductase 1</fullName>
    </submittedName>
</protein>
<evidence type="ECO:0000256" key="4">
    <source>
        <dbReference type="ARBA" id="ARBA00022643"/>
    </source>
</evidence>
<dbReference type="Gene3D" id="3.40.50.360">
    <property type="match status" value="1"/>
</dbReference>
<dbReference type="PRINTS" id="PR00369">
    <property type="entry name" value="FLAVODOXIN"/>
</dbReference>
<evidence type="ECO:0000313" key="10">
    <source>
        <dbReference type="Proteomes" id="UP000050741"/>
    </source>
</evidence>
<dbReference type="InterPro" id="IPR001433">
    <property type="entry name" value="OxRdtase_FAD/NAD-bd"/>
</dbReference>
<proteinExistence type="predicted"/>
<keyword evidence="6" id="KW-0521">NADP</keyword>
<dbReference type="PANTHER" id="PTHR19384:SF10">
    <property type="entry name" value="NADPH-DEPENDENT DIFLAVIN OXIDOREDUCTASE 1"/>
    <property type="match status" value="1"/>
</dbReference>
<dbReference type="InterPro" id="IPR017927">
    <property type="entry name" value="FAD-bd_FR_type"/>
</dbReference>
<dbReference type="Gene3D" id="3.40.50.80">
    <property type="entry name" value="Nucleotide-binding domain of ferredoxin-NADP reductase (FNR) module"/>
    <property type="match status" value="1"/>
</dbReference>
<accession>A0A183BK54</accession>
<evidence type="ECO:0000256" key="6">
    <source>
        <dbReference type="ARBA" id="ARBA00022857"/>
    </source>
</evidence>
<dbReference type="Pfam" id="PF00175">
    <property type="entry name" value="NAD_binding_1"/>
    <property type="match status" value="1"/>
</dbReference>
<sequence length="575" mass="65221">MIILYGSESGTGQDFAEQIWLALRNDNTKVPVKCMSFDDYQIANLCDETIAIFVVATSGQGEAPTNMRNNWRNLLSRKLGPEWLSNLNFSMLALGDSSYQKYNFAGKKLYRRLLQLGAASLMELALADEQHTLGVDEVFEKWLPELLLLVKNHPSPNFDGNFQIISRRFLVEFAPFDLPPSSKYFPISVIGNERLTDPGHFQETRLITLSLGPFDYSPGDVLMVLPENLSKSVEIAVNALVHCKSRLEEPFHICRTDVDVPFRPQFARFFTSAPITFLDCLNFYFDLQSIPKRFFLRDLAKCSSDPLEKERLMELSSDMGIEDYLGYCHFPRRTIAELLRDFPKTSSCLKPAEMFEFFPVIRPRAFSIASSPGAHPGIIQILVAKVMYSVKKMAFPRFGLCSNFLCNREIGEELRVRIRPGLFKYGKSGGPLLLIGPGTGVAPHRSIVAENESSVGPTAPITLFFGCRGAQRDFYFKDEWANYARTNLITAFSRDQKEKIYVQHKILEHSVEVCRFLEHDDCRIFIAGSAGDMPQAVVSALKEVMRKTRHLTESATDDYFEGMERGGRIVYETWS</sequence>
<dbReference type="Proteomes" id="UP000050741">
    <property type="component" value="Unassembled WGS sequence"/>
</dbReference>
<feature type="domain" description="FAD-binding FR-type" evidence="9">
    <location>
        <begin position="182"/>
        <end position="434"/>
    </location>
</feature>
<evidence type="ECO:0000259" key="8">
    <source>
        <dbReference type="PROSITE" id="PS50902"/>
    </source>
</evidence>
<keyword evidence="10" id="KW-1185">Reference proteome</keyword>
<evidence type="ECO:0000256" key="5">
    <source>
        <dbReference type="ARBA" id="ARBA00022827"/>
    </source>
</evidence>
<dbReference type="SUPFAM" id="SSF52218">
    <property type="entry name" value="Flavoproteins"/>
    <property type="match status" value="1"/>
</dbReference>
<dbReference type="InterPro" id="IPR023173">
    <property type="entry name" value="NADPH_Cyt_P450_Rdtase_alpha"/>
</dbReference>
<evidence type="ECO:0000256" key="3">
    <source>
        <dbReference type="ARBA" id="ARBA00022630"/>
    </source>
</evidence>
<dbReference type="FunFam" id="3.40.50.80:FF:000032">
    <property type="entry name" value="NADPH-dependent diflavin oxidoreductase 1"/>
    <property type="match status" value="1"/>
</dbReference>
<evidence type="ECO:0000256" key="1">
    <source>
        <dbReference type="ARBA" id="ARBA00001917"/>
    </source>
</evidence>
<keyword evidence="7" id="KW-0560">Oxidoreductase</keyword>
<evidence type="ECO:0000313" key="11">
    <source>
        <dbReference type="WBParaSite" id="GPLIN_000098400"/>
    </source>
</evidence>
<dbReference type="Gene3D" id="1.20.990.10">
    <property type="entry name" value="NADPH-cytochrome p450 Reductase, Chain A, domain 3"/>
    <property type="match status" value="1"/>
</dbReference>
<evidence type="ECO:0000256" key="7">
    <source>
        <dbReference type="ARBA" id="ARBA00023002"/>
    </source>
</evidence>